<accession>A0A1L9U7G8</accession>
<dbReference type="VEuPathDB" id="FungiDB:ASPBRDRAFT_33985"/>
<keyword evidence="2" id="KW-1185">Reference proteome</keyword>
<evidence type="ECO:0000313" key="2">
    <source>
        <dbReference type="Proteomes" id="UP000184499"/>
    </source>
</evidence>
<name>A0A1L9U7G8_ASPBC</name>
<dbReference type="RefSeq" id="XP_067474863.1">
    <property type="nucleotide sequence ID" value="XM_067623180.1"/>
</dbReference>
<evidence type="ECO:0000313" key="1">
    <source>
        <dbReference type="EMBL" id="OJJ67614.1"/>
    </source>
</evidence>
<sequence length="166" mass="17686">MESPVSAWAALFENTPMLPDSTDPDVSHHEVPGSEIATAPLVTGSSSWMSCPADISMPQDGAGWSSFQRARPLPAIPEPNIAFFQNPVGYYPDPGSIQYSPNALVNQEAQLSNVASGSAVGMATLSPQHVFGHGLDSPEKANMTKPRYATRGRLAQVPLILIITTR</sequence>
<dbReference type="GeneID" id="93575668"/>
<dbReference type="EMBL" id="KV878693">
    <property type="protein sequence ID" value="OJJ67614.1"/>
    <property type="molecule type" value="Genomic_DNA"/>
</dbReference>
<dbReference type="AlphaFoldDB" id="A0A1L9U7G8"/>
<reference evidence="2" key="1">
    <citation type="journal article" date="2017" name="Genome Biol.">
        <title>Comparative genomics reveals high biological diversity and specific adaptations in the industrially and medically important fungal genus Aspergillus.</title>
        <authorList>
            <person name="de Vries R.P."/>
            <person name="Riley R."/>
            <person name="Wiebenga A."/>
            <person name="Aguilar-Osorio G."/>
            <person name="Amillis S."/>
            <person name="Uchima C.A."/>
            <person name="Anderluh G."/>
            <person name="Asadollahi M."/>
            <person name="Askin M."/>
            <person name="Barry K."/>
            <person name="Battaglia E."/>
            <person name="Bayram O."/>
            <person name="Benocci T."/>
            <person name="Braus-Stromeyer S.A."/>
            <person name="Caldana C."/>
            <person name="Canovas D."/>
            <person name="Cerqueira G.C."/>
            <person name="Chen F."/>
            <person name="Chen W."/>
            <person name="Choi C."/>
            <person name="Clum A."/>
            <person name="Dos Santos R.A."/>
            <person name="Damasio A.R."/>
            <person name="Diallinas G."/>
            <person name="Emri T."/>
            <person name="Fekete E."/>
            <person name="Flipphi M."/>
            <person name="Freyberg S."/>
            <person name="Gallo A."/>
            <person name="Gournas C."/>
            <person name="Habgood R."/>
            <person name="Hainaut M."/>
            <person name="Harispe M.L."/>
            <person name="Henrissat B."/>
            <person name="Hilden K.S."/>
            <person name="Hope R."/>
            <person name="Hossain A."/>
            <person name="Karabika E."/>
            <person name="Karaffa L."/>
            <person name="Karanyi Z."/>
            <person name="Krasevec N."/>
            <person name="Kuo A."/>
            <person name="Kusch H."/>
            <person name="LaButti K."/>
            <person name="Lagendijk E.L."/>
            <person name="Lapidus A."/>
            <person name="Levasseur A."/>
            <person name="Lindquist E."/>
            <person name="Lipzen A."/>
            <person name="Logrieco A.F."/>
            <person name="MacCabe A."/>
            <person name="Maekelae M.R."/>
            <person name="Malavazi I."/>
            <person name="Melin P."/>
            <person name="Meyer V."/>
            <person name="Mielnichuk N."/>
            <person name="Miskei M."/>
            <person name="Molnar A.P."/>
            <person name="Mule G."/>
            <person name="Ngan C.Y."/>
            <person name="Orejas M."/>
            <person name="Orosz E."/>
            <person name="Ouedraogo J.P."/>
            <person name="Overkamp K.M."/>
            <person name="Park H.-S."/>
            <person name="Perrone G."/>
            <person name="Piumi F."/>
            <person name="Punt P.J."/>
            <person name="Ram A.F."/>
            <person name="Ramon A."/>
            <person name="Rauscher S."/>
            <person name="Record E."/>
            <person name="Riano-Pachon D.M."/>
            <person name="Robert V."/>
            <person name="Roehrig J."/>
            <person name="Ruller R."/>
            <person name="Salamov A."/>
            <person name="Salih N.S."/>
            <person name="Samson R.A."/>
            <person name="Sandor E."/>
            <person name="Sanguinetti M."/>
            <person name="Schuetze T."/>
            <person name="Sepcic K."/>
            <person name="Shelest E."/>
            <person name="Sherlock G."/>
            <person name="Sophianopoulou V."/>
            <person name="Squina F.M."/>
            <person name="Sun H."/>
            <person name="Susca A."/>
            <person name="Todd R.B."/>
            <person name="Tsang A."/>
            <person name="Unkles S.E."/>
            <person name="van de Wiele N."/>
            <person name="van Rossen-Uffink D."/>
            <person name="Oliveira J.V."/>
            <person name="Vesth T.C."/>
            <person name="Visser J."/>
            <person name="Yu J.-H."/>
            <person name="Zhou M."/>
            <person name="Andersen M.R."/>
            <person name="Archer D.B."/>
            <person name="Baker S.E."/>
            <person name="Benoit I."/>
            <person name="Brakhage A.A."/>
            <person name="Braus G.H."/>
            <person name="Fischer R."/>
            <person name="Frisvad J.C."/>
            <person name="Goldman G.H."/>
            <person name="Houbraken J."/>
            <person name="Oakley B."/>
            <person name="Pocsi I."/>
            <person name="Scazzocchio C."/>
            <person name="Seiboth B."/>
            <person name="vanKuyk P.A."/>
            <person name="Wortman J."/>
            <person name="Dyer P.S."/>
            <person name="Grigoriev I.V."/>
        </authorList>
    </citation>
    <scope>NUCLEOTIDE SEQUENCE [LARGE SCALE GENOMIC DNA]</scope>
    <source>
        <strain evidence="2">CBS 101740 / IMI 381727 / IBT 21946</strain>
    </source>
</reference>
<organism evidence="1 2">
    <name type="scientific">Aspergillus brasiliensis (strain CBS 101740 / IMI 381727 / IBT 21946)</name>
    <dbReference type="NCBI Taxonomy" id="767769"/>
    <lineage>
        <taxon>Eukaryota</taxon>
        <taxon>Fungi</taxon>
        <taxon>Dikarya</taxon>
        <taxon>Ascomycota</taxon>
        <taxon>Pezizomycotina</taxon>
        <taxon>Eurotiomycetes</taxon>
        <taxon>Eurotiomycetidae</taxon>
        <taxon>Eurotiales</taxon>
        <taxon>Aspergillaceae</taxon>
        <taxon>Aspergillus</taxon>
        <taxon>Aspergillus subgen. Circumdati</taxon>
    </lineage>
</organism>
<gene>
    <name evidence="1" type="ORF">ASPBRDRAFT_33985</name>
</gene>
<protein>
    <submittedName>
        <fullName evidence="1">Uncharacterized protein</fullName>
    </submittedName>
</protein>
<dbReference type="Proteomes" id="UP000184499">
    <property type="component" value="Unassembled WGS sequence"/>
</dbReference>
<proteinExistence type="predicted"/>